<protein>
    <submittedName>
        <fullName evidence="5">2',3'-cyclic-nucleotide 2'-phosphodiesterase/5'-or 3'-nucleotidase, 5'-nucleotidase family</fullName>
    </submittedName>
</protein>
<comment type="similarity">
    <text evidence="2">Belongs to the 5'-nucleotidase family.</text>
</comment>
<dbReference type="InterPro" id="IPR004843">
    <property type="entry name" value="Calcineurin-like_PHP"/>
</dbReference>
<evidence type="ECO:0000313" key="5">
    <source>
        <dbReference type="EMBL" id="SHK02729.1"/>
    </source>
</evidence>
<dbReference type="GO" id="GO:0000166">
    <property type="term" value="F:nucleotide binding"/>
    <property type="evidence" value="ECO:0007669"/>
    <property type="project" value="UniProtKB-KW"/>
</dbReference>
<dbReference type="PROSITE" id="PS00785">
    <property type="entry name" value="5_NUCLEOTIDASE_1"/>
    <property type="match status" value="1"/>
</dbReference>
<dbReference type="InterPro" id="IPR029052">
    <property type="entry name" value="Metallo-depent_PP-like"/>
</dbReference>
<dbReference type="Pfam" id="PF02872">
    <property type="entry name" value="5_nucleotid_C"/>
    <property type="match status" value="1"/>
</dbReference>
<keyword evidence="1" id="KW-0732">Signal</keyword>
<dbReference type="Proteomes" id="UP000184016">
    <property type="component" value="Unassembled WGS sequence"/>
</dbReference>
<dbReference type="Pfam" id="PF00149">
    <property type="entry name" value="Metallophos"/>
    <property type="match status" value="1"/>
</dbReference>
<evidence type="ECO:0000259" key="3">
    <source>
        <dbReference type="Pfam" id="PF00149"/>
    </source>
</evidence>
<dbReference type="PRINTS" id="PR01607">
    <property type="entry name" value="APYRASEFAMLY"/>
</dbReference>
<evidence type="ECO:0000256" key="1">
    <source>
        <dbReference type="ARBA" id="ARBA00022729"/>
    </source>
</evidence>
<dbReference type="Gene3D" id="3.60.21.10">
    <property type="match status" value="1"/>
</dbReference>
<dbReference type="AlphaFoldDB" id="A0A1M6P425"/>
<dbReference type="InterPro" id="IPR006146">
    <property type="entry name" value="5'-Nucleotdase_CS"/>
</dbReference>
<dbReference type="GO" id="GO:0009166">
    <property type="term" value="P:nucleotide catabolic process"/>
    <property type="evidence" value="ECO:0007669"/>
    <property type="project" value="InterPro"/>
</dbReference>
<feature type="domain" description="Calcineurin-like phosphoesterase" evidence="3">
    <location>
        <begin position="4"/>
        <end position="203"/>
    </location>
</feature>
<sequence length="483" mass="53527">MKIHLLHTNDLHSSLENYMRVGHRLRALRANLTASKEVVWTFDIGDLIDRVRPETEASLGRVNAAMMRALSVDAWVFGNNEGLTLPSSVWGELGNLANTRILCANLQQLNGQSFPFFDRALILSQENVTIGVFGLTAAYPLAYQPLGVKAAPPFETAKEVVQELRGKGCSVVICLSHLGLFDDRVLAQRVPGIDVILGGHTHHFMHEPEVVGHTYIFQAGKHGRAFGHVSLEWVSDEKRVGSVSVELVEVNEYEPLDRAMLAAYESWRSEIDTVMGKQVAEIPERLEVRFRGESAFANLLADALLANYDAHLSIMMSGALTASLLPGRADQYHLLGACSTPTRPVLMNLTGQQILSILEVGLQPEIQMKLGKGFGFRGAVIGHLAVAGAVIYTKELQDGQHVIEKVMLAGKEMNLEGVYRVATCEYLYLTHTFPQFQCGTEVTFGAPMVRELLVNYIQQENVWEKANEIRYQIDSTVDEEESQ</sequence>
<dbReference type="InterPro" id="IPR036907">
    <property type="entry name" value="5'-Nucleotdase_C_sf"/>
</dbReference>
<dbReference type="CDD" id="cd00845">
    <property type="entry name" value="MPP_UshA_N_like"/>
    <property type="match status" value="1"/>
</dbReference>
<dbReference type="STRING" id="1830138.SAMN05443507_10783"/>
<accession>A0A1M6P425</accession>
<evidence type="ECO:0000256" key="2">
    <source>
        <dbReference type="RuleBase" id="RU362119"/>
    </source>
</evidence>
<dbReference type="InterPro" id="IPR008334">
    <property type="entry name" value="5'-Nucleotdase_C"/>
</dbReference>
<dbReference type="GO" id="GO:0030288">
    <property type="term" value="C:outer membrane-bounded periplasmic space"/>
    <property type="evidence" value="ECO:0007669"/>
    <property type="project" value="TreeGrafter"/>
</dbReference>
<keyword evidence="2" id="KW-0547">Nucleotide-binding</keyword>
<dbReference type="RefSeq" id="WP_072873541.1">
    <property type="nucleotide sequence ID" value="NZ_FRAF01000007.1"/>
</dbReference>
<dbReference type="GO" id="GO:0008253">
    <property type="term" value="F:5'-nucleotidase activity"/>
    <property type="evidence" value="ECO:0007669"/>
    <property type="project" value="TreeGrafter"/>
</dbReference>
<gene>
    <name evidence="5" type="ORF">SAMN05443507_10783</name>
</gene>
<dbReference type="Gene3D" id="3.90.780.10">
    <property type="entry name" value="5'-Nucleotidase, C-terminal domain"/>
    <property type="match status" value="1"/>
</dbReference>
<evidence type="ECO:0000259" key="4">
    <source>
        <dbReference type="Pfam" id="PF02872"/>
    </source>
</evidence>
<dbReference type="SUPFAM" id="SSF55816">
    <property type="entry name" value="5'-nucleotidase (syn. UDP-sugar hydrolase), C-terminal domain"/>
    <property type="match status" value="1"/>
</dbReference>
<dbReference type="PANTHER" id="PTHR11575">
    <property type="entry name" value="5'-NUCLEOTIDASE-RELATED"/>
    <property type="match status" value="1"/>
</dbReference>
<dbReference type="EMBL" id="FRAF01000007">
    <property type="protein sequence ID" value="SHK02729.1"/>
    <property type="molecule type" value="Genomic_DNA"/>
</dbReference>
<dbReference type="GO" id="GO:0008768">
    <property type="term" value="F:UDP-sugar diphosphatase activity"/>
    <property type="evidence" value="ECO:0007669"/>
    <property type="project" value="TreeGrafter"/>
</dbReference>
<reference evidence="6" key="1">
    <citation type="submission" date="2016-11" db="EMBL/GenBank/DDBJ databases">
        <authorList>
            <person name="Varghese N."/>
            <person name="Submissions S."/>
        </authorList>
    </citation>
    <scope>NUCLEOTIDE SEQUENCE [LARGE SCALE GENOMIC DNA]</scope>
    <source>
        <strain evidence="6">USBA-503</strain>
    </source>
</reference>
<keyword evidence="6" id="KW-1185">Reference proteome</keyword>
<organism evidence="5 6">
    <name type="scientific">Alicyclobacillus tolerans</name>
    <dbReference type="NCBI Taxonomy" id="90970"/>
    <lineage>
        <taxon>Bacteria</taxon>
        <taxon>Bacillati</taxon>
        <taxon>Bacillota</taxon>
        <taxon>Bacilli</taxon>
        <taxon>Bacillales</taxon>
        <taxon>Alicyclobacillaceae</taxon>
        <taxon>Alicyclobacillus</taxon>
    </lineage>
</organism>
<dbReference type="InterPro" id="IPR006179">
    <property type="entry name" value="5_nucleotidase/apyrase"/>
</dbReference>
<name>A0A1M6P425_9BACL</name>
<dbReference type="GO" id="GO:0046872">
    <property type="term" value="F:metal ion binding"/>
    <property type="evidence" value="ECO:0007669"/>
    <property type="project" value="InterPro"/>
</dbReference>
<dbReference type="SUPFAM" id="SSF56300">
    <property type="entry name" value="Metallo-dependent phosphatases"/>
    <property type="match status" value="1"/>
</dbReference>
<keyword evidence="2" id="KW-0378">Hydrolase</keyword>
<proteinExistence type="inferred from homology"/>
<feature type="domain" description="5'-Nucleotidase C-terminal" evidence="4">
    <location>
        <begin position="288"/>
        <end position="428"/>
    </location>
</feature>
<dbReference type="PANTHER" id="PTHR11575:SF23">
    <property type="entry name" value="5-NUCLEOTIDASE FAMILY PROTEIN"/>
    <property type="match status" value="1"/>
</dbReference>
<evidence type="ECO:0000313" key="6">
    <source>
        <dbReference type="Proteomes" id="UP000184016"/>
    </source>
</evidence>